<accession>A0A4S8PJZ1</accession>
<evidence type="ECO:0000256" key="2">
    <source>
        <dbReference type="SAM" id="Phobius"/>
    </source>
</evidence>
<dbReference type="EMBL" id="STGX01000007">
    <property type="protein sequence ID" value="THV28749.1"/>
    <property type="molecule type" value="Genomic_DNA"/>
</dbReference>
<evidence type="ECO:0000256" key="1">
    <source>
        <dbReference type="SAM" id="MobiDB-lite"/>
    </source>
</evidence>
<keyword evidence="4" id="KW-1185">Reference proteome</keyword>
<feature type="transmembrane region" description="Helical" evidence="2">
    <location>
        <begin position="43"/>
        <end position="65"/>
    </location>
</feature>
<gene>
    <name evidence="3" type="ORF">E9998_11660</name>
</gene>
<dbReference type="Proteomes" id="UP000305792">
    <property type="component" value="Unassembled WGS sequence"/>
</dbReference>
<comment type="caution">
    <text evidence="3">The sequence shown here is derived from an EMBL/GenBank/DDBJ whole genome shotgun (WGS) entry which is preliminary data.</text>
</comment>
<reference evidence="3 4" key="1">
    <citation type="journal article" date="2018" name="Int. J. Syst. Evol. Microbiol.">
        <title>Glycomyces paridis sp. nov., isolated from the medicinal plant Paris polyphylla.</title>
        <authorList>
            <person name="Fang X.M."/>
            <person name="Bai J.L."/>
            <person name="Su J."/>
            <person name="Zhao L.L."/>
            <person name="Liu H.Y."/>
            <person name="Ma B.P."/>
            <person name="Zhang Y.Q."/>
            <person name="Yu L.Y."/>
        </authorList>
    </citation>
    <scope>NUCLEOTIDE SEQUENCE [LARGE SCALE GENOMIC DNA]</scope>
    <source>
        <strain evidence="3 4">CPCC 204357</strain>
    </source>
</reference>
<feature type="region of interest" description="Disordered" evidence="1">
    <location>
        <begin position="1"/>
        <end position="22"/>
    </location>
</feature>
<proteinExistence type="predicted"/>
<keyword evidence="2" id="KW-0812">Transmembrane</keyword>
<keyword evidence="2" id="KW-1133">Transmembrane helix</keyword>
<organism evidence="3 4">
    <name type="scientific">Glycomyces paridis</name>
    <dbReference type="NCBI Taxonomy" id="2126555"/>
    <lineage>
        <taxon>Bacteria</taxon>
        <taxon>Bacillati</taxon>
        <taxon>Actinomycetota</taxon>
        <taxon>Actinomycetes</taxon>
        <taxon>Glycomycetales</taxon>
        <taxon>Glycomycetaceae</taxon>
        <taxon>Glycomyces</taxon>
    </lineage>
</organism>
<evidence type="ECO:0000313" key="4">
    <source>
        <dbReference type="Proteomes" id="UP000305792"/>
    </source>
</evidence>
<evidence type="ECO:0000313" key="3">
    <source>
        <dbReference type="EMBL" id="THV28749.1"/>
    </source>
</evidence>
<sequence length="500" mass="52998">MNTHDDPGTLFRQTLTDDEPPPARFDLDRIVRDGYRVRRRQRALLGGAATTGVAAVAAVLALSLAGSPGERRETPAAGFDFHTAMAGYPGPVEYGERDTAADTLTDAAKETLGALAVDGGFLDPEALAYERPTESEIESARDRHVLNYGEALSELGYTGLPLLFEPWSSPGNGGQVYLRGYAAGDGDEEAERSAFTVEALLPGGWTADPGPAGAGVFPQHLVGDEASWGDEAPVFTSDSVNGGRTLVTADHGCAIEAAVVYPNGSALRSAWDLDCEGQGRELSMEDLVSAMLAMPEIDYDTSELAPVGELAEVPDGWIWDQAWEESAAADAQASAEVAMEALADEHPGAQLQHASPMQADTGAGTVIRAYGASGVHGFADDEGYPVTFSLTYYLPGGWSEGCGAGAASPEVYLVDCEENGEKQEDWNESEVDGRLVLTRTLGVGDSHSYFVYVFHPDGWAVEYDTSFAGELDGYSLDEVIAMIASLPAPVYDAEEYAQVD</sequence>
<dbReference type="OrthoDB" id="5189934at2"/>
<name>A0A4S8PJZ1_9ACTN</name>
<dbReference type="RefSeq" id="WP_136529856.1">
    <property type="nucleotide sequence ID" value="NZ_STGX01000007.1"/>
</dbReference>
<keyword evidence="2" id="KW-0472">Membrane</keyword>
<dbReference type="AlphaFoldDB" id="A0A4S8PJZ1"/>
<protein>
    <submittedName>
        <fullName evidence="3">Uncharacterized protein</fullName>
    </submittedName>
</protein>